<evidence type="ECO:0000313" key="2">
    <source>
        <dbReference type="Proteomes" id="UP001056120"/>
    </source>
</evidence>
<dbReference type="EMBL" id="CM042032">
    <property type="protein sequence ID" value="KAI3775650.1"/>
    <property type="molecule type" value="Genomic_DNA"/>
</dbReference>
<keyword evidence="2" id="KW-1185">Reference proteome</keyword>
<organism evidence="1 2">
    <name type="scientific">Smallanthus sonchifolius</name>
    <dbReference type="NCBI Taxonomy" id="185202"/>
    <lineage>
        <taxon>Eukaryota</taxon>
        <taxon>Viridiplantae</taxon>
        <taxon>Streptophyta</taxon>
        <taxon>Embryophyta</taxon>
        <taxon>Tracheophyta</taxon>
        <taxon>Spermatophyta</taxon>
        <taxon>Magnoliopsida</taxon>
        <taxon>eudicotyledons</taxon>
        <taxon>Gunneridae</taxon>
        <taxon>Pentapetalae</taxon>
        <taxon>asterids</taxon>
        <taxon>campanulids</taxon>
        <taxon>Asterales</taxon>
        <taxon>Asteraceae</taxon>
        <taxon>Asteroideae</taxon>
        <taxon>Heliantheae alliance</taxon>
        <taxon>Millerieae</taxon>
        <taxon>Smallanthus</taxon>
    </lineage>
</organism>
<sequence length="149" mass="16638">MGCGMSRSHLHLLDEGFGSRTPKLQKINTDPMWLGSPSFRVYVQSDDAKGDQHTVIGGQNLICNRQVCVWEDANGKEVADKKGGRFRKAFHVHRVTFWHGGGPWHFSNNSLEHKMVSKGSTISLKPLVLHNESSQSLKEEDDGDPIAKE</sequence>
<reference evidence="1 2" key="2">
    <citation type="journal article" date="2022" name="Mol. Ecol. Resour.">
        <title>The genomes of chicory, endive, great burdock and yacon provide insights into Asteraceae paleo-polyploidization history and plant inulin production.</title>
        <authorList>
            <person name="Fan W."/>
            <person name="Wang S."/>
            <person name="Wang H."/>
            <person name="Wang A."/>
            <person name="Jiang F."/>
            <person name="Liu H."/>
            <person name="Zhao H."/>
            <person name="Xu D."/>
            <person name="Zhang Y."/>
        </authorList>
    </citation>
    <scope>NUCLEOTIDE SEQUENCE [LARGE SCALE GENOMIC DNA]</scope>
    <source>
        <strain evidence="2">cv. Yunnan</strain>
        <tissue evidence="1">Leaves</tissue>
    </source>
</reference>
<comment type="caution">
    <text evidence="1">The sequence shown here is derived from an EMBL/GenBank/DDBJ whole genome shotgun (WGS) entry which is preliminary data.</text>
</comment>
<proteinExistence type="predicted"/>
<evidence type="ECO:0000313" key="1">
    <source>
        <dbReference type="EMBL" id="KAI3775650.1"/>
    </source>
</evidence>
<accession>A0ACB9FWX9</accession>
<name>A0ACB9FWX9_9ASTR</name>
<gene>
    <name evidence="1" type="ORF">L1987_45398</name>
</gene>
<dbReference type="Proteomes" id="UP001056120">
    <property type="component" value="Linkage Group LG15"/>
</dbReference>
<protein>
    <submittedName>
        <fullName evidence="1">Uncharacterized protein</fullName>
    </submittedName>
</protein>
<reference evidence="2" key="1">
    <citation type="journal article" date="2022" name="Mol. Ecol. Resour.">
        <title>The genomes of chicory, endive, great burdock and yacon provide insights into Asteraceae palaeo-polyploidization history and plant inulin production.</title>
        <authorList>
            <person name="Fan W."/>
            <person name="Wang S."/>
            <person name="Wang H."/>
            <person name="Wang A."/>
            <person name="Jiang F."/>
            <person name="Liu H."/>
            <person name="Zhao H."/>
            <person name="Xu D."/>
            <person name="Zhang Y."/>
        </authorList>
    </citation>
    <scope>NUCLEOTIDE SEQUENCE [LARGE SCALE GENOMIC DNA]</scope>
    <source>
        <strain evidence="2">cv. Yunnan</strain>
    </source>
</reference>